<evidence type="ECO:0000313" key="2">
    <source>
        <dbReference type="EMBL" id="ORV10786.1"/>
    </source>
</evidence>
<keyword evidence="3" id="KW-1185">Reference proteome</keyword>
<name>A0A1X1RPB8_MYCFA</name>
<dbReference type="RefSeq" id="WP_085092389.1">
    <property type="nucleotide sequence ID" value="NZ_AP022603.1"/>
</dbReference>
<evidence type="ECO:0000256" key="1">
    <source>
        <dbReference type="SAM" id="MobiDB-lite"/>
    </source>
</evidence>
<dbReference type="AlphaFoldDB" id="A0A1X1RPB8"/>
<organism evidence="2 3">
    <name type="scientific">Mycolicibacterium fallax</name>
    <name type="common">Mycobacterium fallax</name>
    <dbReference type="NCBI Taxonomy" id="1793"/>
    <lineage>
        <taxon>Bacteria</taxon>
        <taxon>Bacillati</taxon>
        <taxon>Actinomycetota</taxon>
        <taxon>Actinomycetes</taxon>
        <taxon>Mycobacteriales</taxon>
        <taxon>Mycobacteriaceae</taxon>
        <taxon>Mycolicibacterium</taxon>
    </lineage>
</organism>
<dbReference type="STRING" id="1793.AWC04_00035"/>
<reference evidence="2 3" key="1">
    <citation type="submission" date="2016-01" db="EMBL/GenBank/DDBJ databases">
        <title>The new phylogeny of the genus Mycobacterium.</title>
        <authorList>
            <person name="Tarcisio F."/>
            <person name="Conor M."/>
            <person name="Antonella G."/>
            <person name="Elisabetta G."/>
            <person name="Giulia F.S."/>
            <person name="Sara T."/>
            <person name="Anna F."/>
            <person name="Clotilde B."/>
            <person name="Roberto B."/>
            <person name="Veronica D.S."/>
            <person name="Fabio R."/>
            <person name="Monica P."/>
            <person name="Olivier J."/>
            <person name="Enrico T."/>
            <person name="Nicola S."/>
        </authorList>
    </citation>
    <scope>NUCLEOTIDE SEQUENCE [LARGE SCALE GENOMIC DNA]</scope>
    <source>
        <strain evidence="2 3">DSM 44179</strain>
    </source>
</reference>
<accession>A0A1X1RPB8</accession>
<sequence>MSGGVQTIRKVLAALAIVGMLAGGVAAAIYLVTSGAQRADPVASTPESFAPTPTMPKPDEFLVGVTVTEHHCGTPTTCTYVYSIAPNYHGGHPLPERAFTVFYEITGGHQPQPGSFTVSDGQAKMFKDVSVDGPPGARLAARVLRVEPVVGPVPAPEKTPEKAPEPAPAPAN</sequence>
<comment type="caution">
    <text evidence="2">The sequence shown here is derived from an EMBL/GenBank/DDBJ whole genome shotgun (WGS) entry which is preliminary data.</text>
</comment>
<dbReference type="OrthoDB" id="4218022at2"/>
<dbReference type="Proteomes" id="UP000193484">
    <property type="component" value="Unassembled WGS sequence"/>
</dbReference>
<gene>
    <name evidence="2" type="ORF">AWC04_00035</name>
</gene>
<evidence type="ECO:0000313" key="3">
    <source>
        <dbReference type="Proteomes" id="UP000193484"/>
    </source>
</evidence>
<protein>
    <submittedName>
        <fullName evidence="2">Uncharacterized protein</fullName>
    </submittedName>
</protein>
<proteinExistence type="predicted"/>
<feature type="region of interest" description="Disordered" evidence="1">
    <location>
        <begin position="150"/>
        <end position="172"/>
    </location>
</feature>
<dbReference type="EMBL" id="LQOJ01000001">
    <property type="protein sequence ID" value="ORV10786.1"/>
    <property type="molecule type" value="Genomic_DNA"/>
</dbReference>